<feature type="region of interest" description="Disordered" evidence="1">
    <location>
        <begin position="143"/>
        <end position="163"/>
    </location>
</feature>
<sequence>MWNACSEKHFYYDKYLQECSPCSSICDEAEQRGNVAHCQSNCPDYRKSIQEQLTGNKESGEYHQQLIMPVVIVTLVFVVLLGMWISLLIYKKKIRRRRDVNRRVGEGANFLTHRTQVEDETDDDTFARPTIEETGESFVKSTVGESSVRGPGKSSVRGSGKETACVSGSVNINPEMSHGPSTTISIGLSDLPPFIGHPSDTGSTGISITDV</sequence>
<reference evidence="3 4" key="1">
    <citation type="submission" date="2024-01" db="EMBL/GenBank/DDBJ databases">
        <title>The genome of the rayed Mediterranean limpet Patella caerulea (Linnaeus, 1758).</title>
        <authorList>
            <person name="Anh-Thu Weber A."/>
            <person name="Halstead-Nussloch G."/>
        </authorList>
    </citation>
    <scope>NUCLEOTIDE SEQUENCE [LARGE SCALE GENOMIC DNA]</scope>
    <source>
        <strain evidence="3">AATW-2023a</strain>
        <tissue evidence="3">Whole specimen</tissue>
    </source>
</reference>
<evidence type="ECO:0000313" key="3">
    <source>
        <dbReference type="EMBL" id="KAK6171004.1"/>
    </source>
</evidence>
<feature type="transmembrane region" description="Helical" evidence="2">
    <location>
        <begin position="66"/>
        <end position="90"/>
    </location>
</feature>
<evidence type="ECO:0000256" key="2">
    <source>
        <dbReference type="SAM" id="Phobius"/>
    </source>
</evidence>
<name>A0AAN8JAF3_PATCE</name>
<dbReference type="EMBL" id="JAZGQO010000014">
    <property type="protein sequence ID" value="KAK6171004.1"/>
    <property type="molecule type" value="Genomic_DNA"/>
</dbReference>
<keyword evidence="4" id="KW-1185">Reference proteome</keyword>
<protein>
    <submittedName>
        <fullName evidence="3">Uncharacterized protein</fullName>
    </submittedName>
</protein>
<accession>A0AAN8JAF3</accession>
<keyword evidence="2" id="KW-0472">Membrane</keyword>
<evidence type="ECO:0000256" key="1">
    <source>
        <dbReference type="SAM" id="MobiDB-lite"/>
    </source>
</evidence>
<proteinExistence type="predicted"/>
<comment type="caution">
    <text evidence="3">The sequence shown here is derived from an EMBL/GenBank/DDBJ whole genome shotgun (WGS) entry which is preliminary data.</text>
</comment>
<dbReference type="Proteomes" id="UP001347796">
    <property type="component" value="Unassembled WGS sequence"/>
</dbReference>
<dbReference type="AlphaFoldDB" id="A0AAN8JAF3"/>
<evidence type="ECO:0000313" key="4">
    <source>
        <dbReference type="Proteomes" id="UP001347796"/>
    </source>
</evidence>
<gene>
    <name evidence="3" type="ORF">SNE40_019271</name>
</gene>
<keyword evidence="2" id="KW-0812">Transmembrane</keyword>
<organism evidence="3 4">
    <name type="scientific">Patella caerulea</name>
    <name type="common">Rayed Mediterranean limpet</name>
    <dbReference type="NCBI Taxonomy" id="87958"/>
    <lineage>
        <taxon>Eukaryota</taxon>
        <taxon>Metazoa</taxon>
        <taxon>Spiralia</taxon>
        <taxon>Lophotrochozoa</taxon>
        <taxon>Mollusca</taxon>
        <taxon>Gastropoda</taxon>
        <taxon>Patellogastropoda</taxon>
        <taxon>Patelloidea</taxon>
        <taxon>Patellidae</taxon>
        <taxon>Patella</taxon>
    </lineage>
</organism>
<keyword evidence="2" id="KW-1133">Transmembrane helix</keyword>